<evidence type="ECO:0000313" key="2">
    <source>
        <dbReference type="Proteomes" id="UP000010121"/>
    </source>
</evidence>
<dbReference type="STRING" id="371731.Rsw2DRAFT_3182"/>
<dbReference type="InterPro" id="IPR017853">
    <property type="entry name" value="GH"/>
</dbReference>
<dbReference type="Gene3D" id="3.20.20.80">
    <property type="entry name" value="Glycosidases"/>
    <property type="match status" value="1"/>
</dbReference>
<dbReference type="Gene3D" id="2.150.10.10">
    <property type="entry name" value="Serralysin-like metalloprotease, C-terminal"/>
    <property type="match status" value="1"/>
</dbReference>
<comment type="caution">
    <text evidence="1">The sequence shown here is derived from an EMBL/GenBank/DDBJ whole genome shotgun (WGS) entry which is preliminary data.</text>
</comment>
<gene>
    <name evidence="1" type="ORF">Rsw2DRAFT_3182</name>
</gene>
<keyword evidence="2" id="KW-1185">Reference proteome</keyword>
<dbReference type="EMBL" id="ACYY01000030">
    <property type="protein sequence ID" value="EEW23919.1"/>
    <property type="molecule type" value="Genomic_DNA"/>
</dbReference>
<organism evidence="1 2">
    <name type="scientific">Rhodobacter ferrooxidans</name>
    <dbReference type="NCBI Taxonomy" id="371731"/>
    <lineage>
        <taxon>Bacteria</taxon>
        <taxon>Pseudomonadati</taxon>
        <taxon>Pseudomonadota</taxon>
        <taxon>Alphaproteobacteria</taxon>
        <taxon>Rhodobacterales</taxon>
        <taxon>Rhodobacter group</taxon>
        <taxon>Rhodobacter</taxon>
    </lineage>
</organism>
<name>C8S554_9RHOB</name>
<evidence type="ECO:0000313" key="1">
    <source>
        <dbReference type="EMBL" id="EEW23919.1"/>
    </source>
</evidence>
<proteinExistence type="predicted"/>
<dbReference type="InterPro" id="IPR011049">
    <property type="entry name" value="Serralysin-like_metalloprot_C"/>
</dbReference>
<dbReference type="GO" id="GO:0005509">
    <property type="term" value="F:calcium ion binding"/>
    <property type="evidence" value="ECO:0007669"/>
    <property type="project" value="InterPro"/>
</dbReference>
<dbReference type="eggNOG" id="COG3534">
    <property type="taxonomic scope" value="Bacteria"/>
</dbReference>
<accession>C8S554</accession>
<dbReference type="PROSITE" id="PS00330">
    <property type="entry name" value="HEMOLYSIN_CALCIUM"/>
    <property type="match status" value="1"/>
</dbReference>
<reference evidence="1 2" key="1">
    <citation type="submission" date="2009-08" db="EMBL/GenBank/DDBJ databases">
        <title>The draft genome of Rhodobacter sp. SW2.</title>
        <authorList>
            <consortium name="US DOE Joint Genome Institute (JGI-PGF)"/>
            <person name="Lucas S."/>
            <person name="Copeland A."/>
            <person name="Lapidus A."/>
            <person name="Glavina del Rio T."/>
            <person name="Tice H."/>
            <person name="Bruce D."/>
            <person name="Goodwin L."/>
            <person name="Pitluck S."/>
            <person name="Larimer F."/>
            <person name="Land M.L."/>
            <person name="Hauser L."/>
            <person name="Emerson D."/>
        </authorList>
    </citation>
    <scope>NUCLEOTIDE SEQUENCE [LARGE SCALE GENOMIC DNA]</scope>
    <source>
        <strain evidence="1 2">SW2</strain>
    </source>
</reference>
<dbReference type="Pfam" id="PF00353">
    <property type="entry name" value="HemolysinCabind"/>
    <property type="match status" value="1"/>
</dbReference>
<dbReference type="Proteomes" id="UP000010121">
    <property type="component" value="Unassembled WGS sequence"/>
</dbReference>
<protein>
    <submittedName>
        <fullName evidence="1">Hemolysin-type calcium-binding region</fullName>
    </submittedName>
</protein>
<dbReference type="AlphaFoldDB" id="C8S554"/>
<feature type="non-terminal residue" evidence="1">
    <location>
        <position position="521"/>
    </location>
</feature>
<dbReference type="SUPFAM" id="SSF51445">
    <property type="entry name" value="(Trans)glycosidases"/>
    <property type="match status" value="1"/>
</dbReference>
<sequence length="521" mass="56199">MPMLQDDDYIGQAARIETFGANILFDRDRVDNLAATVPQSSYGEVISSLGVGTLRYPGGSVSESILDIDNVDSSVQNGVEVTGLGDFLNFCAASRASLTMVMPTARFYDRASADTENPISDEDAESIVAFVTKLLNDALVKGVGVEAIELGNEWWGTDLSASEYGRLASQMSVIVQGAIDEFISSNQLPSAWVEPEILVQVGHLTDASQETQQIFDEFNTVAEQTAIDGLVTHRYLSGDFSQIGSPGVFLPFYGQFDEWDRLAESNSNFGNLSRHVSEWNVKANNDEERGLKSASCLVKLVAELLAADVDQANIWAIQQNNSQRLAMSTGLPNSNSSGLTINGEMFRLMSESVVGLRLVAHSRIDDRNLINVDEDCLTAFGGPHRVVVFISERNGVNESISLNVEALLGDFSHVWGTVLGTTDENPLDPLALPDLEILSGSAALPFQNGVLSFDLDPWETIRLIFTTDTSGAEISGHYDNDILSGSTGPDRIFGSAGNDRLEGFFGSDTLLGGEGDDVLQG</sequence>
<dbReference type="InterPro" id="IPR001343">
    <property type="entry name" value="Hemolysn_Ca-bd"/>
</dbReference>
<dbReference type="InterPro" id="IPR018511">
    <property type="entry name" value="Hemolysin-typ_Ca-bd_CS"/>
</dbReference>
<dbReference type="SUPFAM" id="SSF51120">
    <property type="entry name" value="beta-Roll"/>
    <property type="match status" value="1"/>
</dbReference>